<dbReference type="PANTHER" id="PTHR43135:SF3">
    <property type="entry name" value="ALPHA-D-RIBOSE 1-METHYLPHOSPHONATE 5-TRIPHOSPHATE DIPHOSPHATASE"/>
    <property type="match status" value="1"/>
</dbReference>
<feature type="signal peptide" evidence="2">
    <location>
        <begin position="1"/>
        <end position="21"/>
    </location>
</feature>
<dbReference type="GO" id="GO:0016810">
    <property type="term" value="F:hydrolase activity, acting on carbon-nitrogen (but not peptide) bonds"/>
    <property type="evidence" value="ECO:0007669"/>
    <property type="project" value="InterPro"/>
</dbReference>
<dbReference type="PANTHER" id="PTHR43135">
    <property type="entry name" value="ALPHA-D-RIBOSE 1-METHYLPHOSPHONATE 5-TRIPHOSPHATE DIPHOSPHATASE"/>
    <property type="match status" value="1"/>
</dbReference>
<sequence length="597" mass="65514">MKRKYFLLTLFVFGFTAGIIAQPVSEDLPQITGCIALINAKVISAPGKPMQVETIIMRDGLITDIGPRAKIPSDAYRIQADSLYAYPAFIDAFSSIGVKNPESDAPRGGPQGGPGNRDRNNTRPSVDEEGNPSLEDAGITPFRSVRPSVDIKEKSIADWRGQGFAIAHIVPKGKMIPGKGSLIVLSGKETGQLFWKEDVSMFAQWSGAGDNYPSTVIGIMAKWRELYHNASQDLVQQTSYTNATLVPRPHYNQAHEALLPVVKRDMPVYFRAPKVKDISRALALQKDLGMKMVISDAEEAWYLKDQFKTGTIPLVLSLALPEDKSENKKDKAEAKAEAKEKNDEAKAEKKDTVNTDPEKEEFEKKRAQSLKEHYAQASVLAKDGIPFSFGTLSGKSSDFTKNIRLMMDNGLTNDQVLSALTSQPAKLLGIEKNCGTIDIGKMANVIVSTKPIFEKDAAIRYMIVEGNLYAYDEKEKKKVQGKESHSASTPSSLAGTWSYTIDIPDQKKEGTMEFIEKDGSLTGTIHSSDITSGNNELESIVLDVDAVAFTFDFEIEGQLMVIEFNVKLKGESFDGSVTIADVGSFSITGQRMSKPKN</sequence>
<dbReference type="Proteomes" id="UP000808337">
    <property type="component" value="Unassembled WGS sequence"/>
</dbReference>
<reference evidence="4 5" key="1">
    <citation type="submission" date="2020-10" db="EMBL/GenBank/DDBJ databases">
        <title>Connecting structure to function with the recovery of over 1000 high-quality activated sludge metagenome-assembled genomes encoding full-length rRNA genes using long-read sequencing.</title>
        <authorList>
            <person name="Singleton C.M."/>
            <person name="Petriglieri F."/>
            <person name="Kristensen J.M."/>
            <person name="Kirkegaard R.H."/>
            <person name="Michaelsen T.Y."/>
            <person name="Andersen M.H."/>
            <person name="Karst S.M."/>
            <person name="Dueholm M.S."/>
            <person name="Nielsen P.H."/>
            <person name="Albertsen M."/>
        </authorList>
    </citation>
    <scope>NUCLEOTIDE SEQUENCE [LARGE SCALE GENOMIC DNA]</scope>
    <source>
        <strain evidence="4">Ribe_18-Q3-R11-54_MAXAC.273</strain>
    </source>
</reference>
<keyword evidence="2" id="KW-0732">Signal</keyword>
<feature type="region of interest" description="Disordered" evidence="1">
    <location>
        <begin position="323"/>
        <end position="367"/>
    </location>
</feature>
<dbReference type="InterPro" id="IPR051781">
    <property type="entry name" value="Metallo-dep_Hydrolase"/>
</dbReference>
<accession>A0A9D7SVU4</accession>
<dbReference type="Pfam" id="PF01979">
    <property type="entry name" value="Amidohydro_1"/>
    <property type="match status" value="1"/>
</dbReference>
<evidence type="ECO:0000313" key="5">
    <source>
        <dbReference type="Proteomes" id="UP000808337"/>
    </source>
</evidence>
<organism evidence="4 5">
    <name type="scientific">Candidatus Opimibacter skivensis</name>
    <dbReference type="NCBI Taxonomy" id="2982028"/>
    <lineage>
        <taxon>Bacteria</taxon>
        <taxon>Pseudomonadati</taxon>
        <taxon>Bacteroidota</taxon>
        <taxon>Saprospiria</taxon>
        <taxon>Saprospirales</taxon>
        <taxon>Saprospiraceae</taxon>
        <taxon>Candidatus Opimibacter</taxon>
    </lineage>
</organism>
<dbReference type="SUPFAM" id="SSF51338">
    <property type="entry name" value="Composite domain of metallo-dependent hydrolases"/>
    <property type="match status" value="1"/>
</dbReference>
<comment type="caution">
    <text evidence="4">The sequence shown here is derived from an EMBL/GenBank/DDBJ whole genome shotgun (WGS) entry which is preliminary data.</text>
</comment>
<protein>
    <submittedName>
        <fullName evidence="4">Amidohydrolase family protein</fullName>
    </submittedName>
</protein>
<dbReference type="SUPFAM" id="SSF51556">
    <property type="entry name" value="Metallo-dependent hydrolases"/>
    <property type="match status" value="1"/>
</dbReference>
<gene>
    <name evidence="4" type="ORF">IPP15_09460</name>
</gene>
<feature type="region of interest" description="Disordered" evidence="1">
    <location>
        <begin position="100"/>
        <end position="140"/>
    </location>
</feature>
<dbReference type="InterPro" id="IPR032466">
    <property type="entry name" value="Metal_Hydrolase"/>
</dbReference>
<dbReference type="InterPro" id="IPR011059">
    <property type="entry name" value="Metal-dep_hydrolase_composite"/>
</dbReference>
<evidence type="ECO:0000313" key="4">
    <source>
        <dbReference type="EMBL" id="MBK9982640.1"/>
    </source>
</evidence>
<proteinExistence type="predicted"/>
<dbReference type="InterPro" id="IPR006680">
    <property type="entry name" value="Amidohydro-rel"/>
</dbReference>
<evidence type="ECO:0000256" key="1">
    <source>
        <dbReference type="SAM" id="MobiDB-lite"/>
    </source>
</evidence>
<evidence type="ECO:0000256" key="2">
    <source>
        <dbReference type="SAM" id="SignalP"/>
    </source>
</evidence>
<dbReference type="EMBL" id="JADKGY010000006">
    <property type="protein sequence ID" value="MBK9982640.1"/>
    <property type="molecule type" value="Genomic_DNA"/>
</dbReference>
<feature type="domain" description="Amidohydrolase-related" evidence="3">
    <location>
        <begin position="370"/>
        <end position="467"/>
    </location>
</feature>
<dbReference type="Gene3D" id="3.20.20.140">
    <property type="entry name" value="Metal-dependent hydrolases"/>
    <property type="match status" value="1"/>
</dbReference>
<evidence type="ECO:0000259" key="3">
    <source>
        <dbReference type="Pfam" id="PF01979"/>
    </source>
</evidence>
<feature type="chain" id="PRO_5039160040" evidence="2">
    <location>
        <begin position="22"/>
        <end position="597"/>
    </location>
</feature>
<dbReference type="AlphaFoldDB" id="A0A9D7SVU4"/>
<name>A0A9D7SVU4_9BACT</name>